<evidence type="ECO:0000256" key="2">
    <source>
        <dbReference type="ARBA" id="ARBA00022723"/>
    </source>
</evidence>
<name>A0A0R0DH40_9GAMM</name>
<comment type="cofactor">
    <cofactor evidence="10">
        <name>Zn(2+)</name>
        <dbReference type="ChEBI" id="CHEBI:29105"/>
    </cofactor>
    <cofactor evidence="10">
        <name>Mg(2+)</name>
        <dbReference type="ChEBI" id="CHEBI:18420"/>
    </cofactor>
    <cofactor evidence="10">
        <name>Co(2+)</name>
        <dbReference type="ChEBI" id="CHEBI:48828"/>
    </cofactor>
    <text evidence="10">Binds 1 divalent metal cation per subunit. Can use ions such as Zn(2+), Mg(2+) or Co(2+).</text>
</comment>
<dbReference type="Gene3D" id="3.40.718.10">
    <property type="entry name" value="Isopropylmalate Dehydrogenase"/>
    <property type="match status" value="1"/>
</dbReference>
<evidence type="ECO:0000256" key="7">
    <source>
        <dbReference type="ARBA" id="ARBA00023027"/>
    </source>
</evidence>
<comment type="function">
    <text evidence="10">Catalyzes the NAD(P)-dependent oxidation of 4-(phosphooxy)-L-threonine (HTP) into 2-amino-3-oxo-4-(phosphooxy)butyric acid which spontaneously decarboxylates to form 3-amino-2-oxopropyl phosphate (AHAP).</text>
</comment>
<comment type="caution">
    <text evidence="11">The sequence shown here is derived from an EMBL/GenBank/DDBJ whole genome shotgun (WGS) entry which is preliminary data.</text>
</comment>
<dbReference type="Pfam" id="PF04166">
    <property type="entry name" value="PdxA"/>
    <property type="match status" value="1"/>
</dbReference>
<feature type="binding site" evidence="10">
    <location>
        <position position="134"/>
    </location>
    <ligand>
        <name>substrate</name>
    </ligand>
</feature>
<evidence type="ECO:0000256" key="5">
    <source>
        <dbReference type="ARBA" id="ARBA00022857"/>
    </source>
</evidence>
<feature type="binding site" evidence="10">
    <location>
        <position position="162"/>
    </location>
    <ligand>
        <name>a divalent metal cation</name>
        <dbReference type="ChEBI" id="CHEBI:60240"/>
        <note>ligand shared between dimeric partners</note>
    </ligand>
</feature>
<feature type="binding site" evidence="10">
    <location>
        <position position="207"/>
    </location>
    <ligand>
        <name>a divalent metal cation</name>
        <dbReference type="ChEBI" id="CHEBI:60240"/>
        <note>ligand shared between dimeric partners</note>
    </ligand>
</feature>
<dbReference type="GO" id="GO:0051287">
    <property type="term" value="F:NAD binding"/>
    <property type="evidence" value="ECO:0007669"/>
    <property type="project" value="InterPro"/>
</dbReference>
<evidence type="ECO:0000256" key="4">
    <source>
        <dbReference type="ARBA" id="ARBA00022842"/>
    </source>
</evidence>
<dbReference type="GO" id="GO:0050570">
    <property type="term" value="F:4-hydroxythreonine-4-phosphate dehydrogenase activity"/>
    <property type="evidence" value="ECO:0007669"/>
    <property type="project" value="UniProtKB-UniRule"/>
</dbReference>
<dbReference type="PATRIC" id="fig|336566.3.peg.484"/>
<evidence type="ECO:0000256" key="8">
    <source>
        <dbReference type="ARBA" id="ARBA00023096"/>
    </source>
</evidence>
<feature type="binding site" evidence="10">
    <location>
        <position position="270"/>
    </location>
    <ligand>
        <name>substrate</name>
    </ligand>
</feature>
<comment type="miscellaneous">
    <text evidence="10">The active site is located at the dimer interface.</text>
</comment>
<comment type="pathway">
    <text evidence="10">Cofactor biosynthesis; pyridoxine 5'-phosphate biosynthesis; pyridoxine 5'-phosphate from D-erythrose 4-phosphate: step 4/5.</text>
</comment>
<comment type="caution">
    <text evidence="10">Lacks conserved residue(s) required for the propagation of feature annotation.</text>
</comment>
<dbReference type="NCBIfam" id="TIGR00557">
    <property type="entry name" value="pdxA"/>
    <property type="match status" value="1"/>
</dbReference>
<keyword evidence="9 10" id="KW-0170">Cobalt</keyword>
<dbReference type="InterPro" id="IPR037510">
    <property type="entry name" value="PdxA"/>
</dbReference>
<comment type="subcellular location">
    <subcellularLocation>
        <location evidence="10">Cytoplasm</location>
    </subcellularLocation>
</comment>
<protein>
    <recommendedName>
        <fullName evidence="10">4-hydroxythreonine-4-phosphate dehydrogenase</fullName>
        <ecNumber evidence="10">1.1.1.262</ecNumber>
    </recommendedName>
    <alternativeName>
        <fullName evidence="10">4-(phosphohydroxy)-L-threonine dehydrogenase</fullName>
    </alternativeName>
</protein>
<organism evidence="11 12">
    <name type="scientific">Stenotrophomonas ginsengisoli</name>
    <dbReference type="NCBI Taxonomy" id="336566"/>
    <lineage>
        <taxon>Bacteria</taxon>
        <taxon>Pseudomonadati</taxon>
        <taxon>Pseudomonadota</taxon>
        <taxon>Gammaproteobacteria</taxon>
        <taxon>Lysobacterales</taxon>
        <taxon>Lysobacteraceae</taxon>
        <taxon>Stenotrophomonas</taxon>
    </lineage>
</organism>
<accession>A0A0R0DH40</accession>
<comment type="similarity">
    <text evidence="10">Belongs to the PdxA family.</text>
</comment>
<dbReference type="RefSeq" id="WP_057637355.1">
    <property type="nucleotide sequence ID" value="NZ_LDJM01000013.1"/>
</dbReference>
<dbReference type="EC" id="1.1.1.262" evidence="10"/>
<dbReference type="PANTHER" id="PTHR30004">
    <property type="entry name" value="4-HYDROXYTHREONINE-4-PHOSPHATE DEHYDROGENASE"/>
    <property type="match status" value="1"/>
</dbReference>
<dbReference type="InterPro" id="IPR005255">
    <property type="entry name" value="PdxA_fam"/>
</dbReference>
<sequence>MTRRPTLALVPGEPAGIGPELVIRLVQQPRNDCRLLAYADPHTLQQAARALGLPLQLLPAHAQAAAPGDLPLHPIVNAGRTCFGQPDPANAAAVIGALLAAGAACLDGSVDGVVTGPVHKAAINAGGIAYSGTTELLADQAGVEVVMMLANPGLRVALATTHLPLRAVPDAITASLLEQVIGITRSALQRDFGLPDPVIAVLGLNPHAGEDGVLGDEEITTITPTLERLRARGWRLPGPWPADTAFLPHRLAGVDAVLAMYHDQGLPVLKYAGFEQATNITLGLPYPRVAVDHGTALELAGTGTADPSSLLAAVQLCAALARQRKLCT</sequence>
<dbReference type="GO" id="GO:0005737">
    <property type="term" value="C:cytoplasm"/>
    <property type="evidence" value="ECO:0007669"/>
    <property type="project" value="UniProtKB-SubCell"/>
</dbReference>
<evidence type="ECO:0000256" key="3">
    <source>
        <dbReference type="ARBA" id="ARBA00022833"/>
    </source>
</evidence>
<dbReference type="STRING" id="336566.ABB30_05730"/>
<dbReference type="GO" id="GO:0008615">
    <property type="term" value="P:pyridoxine biosynthetic process"/>
    <property type="evidence" value="ECO:0007669"/>
    <property type="project" value="UniProtKB-UniRule"/>
</dbReference>
<dbReference type="GO" id="GO:0042823">
    <property type="term" value="P:pyridoxal phosphate biosynthetic process"/>
    <property type="evidence" value="ECO:0007669"/>
    <property type="project" value="UniProtKB-UniRule"/>
</dbReference>
<feature type="binding site" evidence="10">
    <location>
        <position position="262"/>
    </location>
    <ligand>
        <name>a divalent metal cation</name>
        <dbReference type="ChEBI" id="CHEBI:60240"/>
        <note>ligand shared between dimeric partners</note>
    </ligand>
</feature>
<keyword evidence="12" id="KW-1185">Reference proteome</keyword>
<reference evidence="11 12" key="1">
    <citation type="submission" date="2015-05" db="EMBL/GenBank/DDBJ databases">
        <title>Genome sequencing and analysis of members of genus Stenotrophomonas.</title>
        <authorList>
            <person name="Patil P.P."/>
            <person name="Midha S."/>
            <person name="Patil P.B."/>
        </authorList>
    </citation>
    <scope>NUCLEOTIDE SEQUENCE [LARGE SCALE GENOMIC DNA]</scope>
    <source>
        <strain evidence="11 12">DSM 24757</strain>
    </source>
</reference>
<feature type="binding site" evidence="10">
    <location>
        <position position="288"/>
    </location>
    <ligand>
        <name>substrate</name>
    </ligand>
</feature>
<keyword evidence="3 10" id="KW-0862">Zinc</keyword>
<dbReference type="GO" id="GO:0050897">
    <property type="term" value="F:cobalt ion binding"/>
    <property type="evidence" value="ECO:0007669"/>
    <property type="project" value="UniProtKB-UniRule"/>
</dbReference>
<keyword evidence="6 10" id="KW-0560">Oxidoreductase</keyword>
<keyword evidence="5 10" id="KW-0521">NADP</keyword>
<dbReference type="Proteomes" id="UP000050956">
    <property type="component" value="Unassembled WGS sequence"/>
</dbReference>
<keyword evidence="8 10" id="KW-0664">Pyridoxine biosynthesis</keyword>
<dbReference type="UniPathway" id="UPA00244">
    <property type="reaction ID" value="UER00312"/>
</dbReference>
<dbReference type="PANTHER" id="PTHR30004:SF5">
    <property type="entry name" value="4-HYDROXYTHREONINE-4-PHOSPHATE DEHYDROGENASE"/>
    <property type="match status" value="1"/>
</dbReference>
<comment type="subunit">
    <text evidence="10">Homodimer.</text>
</comment>
<keyword evidence="7 10" id="KW-0520">NAD</keyword>
<feature type="binding site" evidence="10">
    <location>
        <position position="279"/>
    </location>
    <ligand>
        <name>substrate</name>
    </ligand>
</feature>
<dbReference type="AlphaFoldDB" id="A0A0R0DH40"/>
<evidence type="ECO:0000313" key="12">
    <source>
        <dbReference type="Proteomes" id="UP000050956"/>
    </source>
</evidence>
<evidence type="ECO:0000256" key="10">
    <source>
        <dbReference type="HAMAP-Rule" id="MF_00536"/>
    </source>
</evidence>
<evidence type="ECO:0000256" key="9">
    <source>
        <dbReference type="ARBA" id="ARBA00023285"/>
    </source>
</evidence>
<comment type="catalytic activity">
    <reaction evidence="10">
        <text>4-(phosphooxy)-L-threonine + NAD(+) = 3-amino-2-oxopropyl phosphate + CO2 + NADH</text>
        <dbReference type="Rhea" id="RHEA:32275"/>
        <dbReference type="ChEBI" id="CHEBI:16526"/>
        <dbReference type="ChEBI" id="CHEBI:57279"/>
        <dbReference type="ChEBI" id="CHEBI:57540"/>
        <dbReference type="ChEBI" id="CHEBI:57945"/>
        <dbReference type="ChEBI" id="CHEBI:58452"/>
        <dbReference type="EC" id="1.1.1.262"/>
    </reaction>
</comment>
<keyword evidence="4 10" id="KW-0460">Magnesium</keyword>
<dbReference type="OrthoDB" id="9801783at2"/>
<dbReference type="EMBL" id="LDJM01000013">
    <property type="protein sequence ID" value="KRG78050.1"/>
    <property type="molecule type" value="Genomic_DNA"/>
</dbReference>
<gene>
    <name evidence="10" type="primary">pdxA</name>
    <name evidence="11" type="ORF">ABB30_05730</name>
</gene>
<dbReference type="HAMAP" id="MF_00536">
    <property type="entry name" value="PdxA"/>
    <property type="match status" value="1"/>
</dbReference>
<evidence type="ECO:0000256" key="6">
    <source>
        <dbReference type="ARBA" id="ARBA00023002"/>
    </source>
</evidence>
<dbReference type="SUPFAM" id="SSF53659">
    <property type="entry name" value="Isocitrate/Isopropylmalate dehydrogenase-like"/>
    <property type="match status" value="1"/>
</dbReference>
<keyword evidence="2 10" id="KW-0479">Metal-binding</keyword>
<keyword evidence="1 10" id="KW-0963">Cytoplasm</keyword>
<evidence type="ECO:0000313" key="11">
    <source>
        <dbReference type="EMBL" id="KRG78050.1"/>
    </source>
</evidence>
<evidence type="ECO:0000256" key="1">
    <source>
        <dbReference type="ARBA" id="ARBA00022490"/>
    </source>
</evidence>
<proteinExistence type="inferred from homology"/>
<dbReference type="GO" id="GO:0008270">
    <property type="term" value="F:zinc ion binding"/>
    <property type="evidence" value="ECO:0007669"/>
    <property type="project" value="UniProtKB-UniRule"/>
</dbReference>
<dbReference type="GO" id="GO:0000287">
    <property type="term" value="F:magnesium ion binding"/>
    <property type="evidence" value="ECO:0007669"/>
    <property type="project" value="UniProtKB-UniRule"/>
</dbReference>